<keyword evidence="3" id="KW-1185">Reference proteome</keyword>
<evidence type="ECO:0000256" key="1">
    <source>
        <dbReference type="SAM" id="Phobius"/>
    </source>
</evidence>
<dbReference type="EMBL" id="JAUHHV010000001">
    <property type="protein sequence ID" value="KAK1440153.1"/>
    <property type="molecule type" value="Genomic_DNA"/>
</dbReference>
<evidence type="ECO:0000313" key="3">
    <source>
        <dbReference type="Proteomes" id="UP001229421"/>
    </source>
</evidence>
<dbReference type="AlphaFoldDB" id="A0AAD8LIJ9"/>
<proteinExistence type="predicted"/>
<dbReference type="Proteomes" id="UP001229421">
    <property type="component" value="Unassembled WGS sequence"/>
</dbReference>
<comment type="caution">
    <text evidence="2">The sequence shown here is derived from an EMBL/GenBank/DDBJ whole genome shotgun (WGS) entry which is preliminary data.</text>
</comment>
<gene>
    <name evidence="2" type="ORF">QVD17_05978</name>
</gene>
<accession>A0AAD8LIJ9</accession>
<keyword evidence="1" id="KW-0812">Transmembrane</keyword>
<reference evidence="2" key="1">
    <citation type="journal article" date="2023" name="bioRxiv">
        <title>Improved chromosome-level genome assembly for marigold (Tagetes erecta).</title>
        <authorList>
            <person name="Jiang F."/>
            <person name="Yuan L."/>
            <person name="Wang S."/>
            <person name="Wang H."/>
            <person name="Xu D."/>
            <person name="Wang A."/>
            <person name="Fan W."/>
        </authorList>
    </citation>
    <scope>NUCLEOTIDE SEQUENCE</scope>
    <source>
        <strain evidence="2">WSJ</strain>
        <tissue evidence="2">Leaf</tissue>
    </source>
</reference>
<feature type="transmembrane region" description="Helical" evidence="1">
    <location>
        <begin position="20"/>
        <end position="43"/>
    </location>
</feature>
<keyword evidence="1" id="KW-1133">Transmembrane helix</keyword>
<sequence>MRGNGGDVIISDVTPTTFEWLNLCYCLLDAFLALLLVSVLSIFQVHGFMRRESSVGSISPSLRFRHFLFAPITGNSSSSSPNGTP</sequence>
<organism evidence="2 3">
    <name type="scientific">Tagetes erecta</name>
    <name type="common">African marigold</name>
    <dbReference type="NCBI Taxonomy" id="13708"/>
    <lineage>
        <taxon>Eukaryota</taxon>
        <taxon>Viridiplantae</taxon>
        <taxon>Streptophyta</taxon>
        <taxon>Embryophyta</taxon>
        <taxon>Tracheophyta</taxon>
        <taxon>Spermatophyta</taxon>
        <taxon>Magnoliopsida</taxon>
        <taxon>eudicotyledons</taxon>
        <taxon>Gunneridae</taxon>
        <taxon>Pentapetalae</taxon>
        <taxon>asterids</taxon>
        <taxon>campanulids</taxon>
        <taxon>Asterales</taxon>
        <taxon>Asteraceae</taxon>
        <taxon>Asteroideae</taxon>
        <taxon>Heliantheae alliance</taxon>
        <taxon>Tageteae</taxon>
        <taxon>Tagetes</taxon>
    </lineage>
</organism>
<evidence type="ECO:0000313" key="2">
    <source>
        <dbReference type="EMBL" id="KAK1440153.1"/>
    </source>
</evidence>
<name>A0AAD8LIJ9_TARER</name>
<keyword evidence="1" id="KW-0472">Membrane</keyword>
<protein>
    <submittedName>
        <fullName evidence="2">Uncharacterized protein</fullName>
    </submittedName>
</protein>